<evidence type="ECO:0000313" key="6">
    <source>
        <dbReference type="EMBL" id="MBA2175925.1"/>
    </source>
</evidence>
<dbReference type="InterPro" id="IPR003790">
    <property type="entry name" value="GHL10"/>
</dbReference>
<dbReference type="SUPFAM" id="SSF51445">
    <property type="entry name" value="(Trans)glycosidases"/>
    <property type="match status" value="1"/>
</dbReference>
<evidence type="ECO:0000256" key="1">
    <source>
        <dbReference type="ARBA" id="ARBA00022729"/>
    </source>
</evidence>
<protein>
    <submittedName>
        <fullName evidence="6">Family 10 glycosylhydrolase</fullName>
    </submittedName>
</protein>
<keyword evidence="6" id="KW-0378">Hydrolase</keyword>
<evidence type="ECO:0000313" key="7">
    <source>
        <dbReference type="Proteomes" id="UP000571017"/>
    </source>
</evidence>
<feature type="chain" id="PRO_5032516323" evidence="4">
    <location>
        <begin position="33"/>
        <end position="783"/>
    </location>
</feature>
<proteinExistence type="predicted"/>
<evidence type="ECO:0000259" key="5">
    <source>
        <dbReference type="Pfam" id="PF02638"/>
    </source>
</evidence>
<sequence length="783" mass="87674">MSAYLRGRKKLFSSVVIGFALIMFSIFGPAIAAEESEAVTVTDEEGQVLAVDSLNDRSNTNKLVLFDPTFSYFTETSGSSYEVVLEKVERTKYMVIDSGSGDQAIPENGVVLSTNGETSDILPFLKGLDKGEQVTIEEPIEKRYPDQLDDINPTDESNPDGAPFPGNRGSNQLLLYTSDFGTSTGTNPYGYEITVVEGVVTKVGGGDSDIPAQGFVVSGHGTGATYLKNAEIGMKVEYDQSGSVELIQDASTFIFKSEQALAEAKASLEEARNHYVDAAYDQSEAAIARAEELLEQAEQVKEEDPLQALDLTEQATQSAYDGYYYSLSSEVGEQRAVWYRPEEKDLDDVRTTLDRMEKAGFNSLYLETTFWGYTIFPSETMEAYGLPKQHPNFADKTYGDYGSDILKAFVEEGKKRGITVQSWTDGFMVGHISLGVSPQFEVYPEWTAVQRNDETGTIGTDSKSNYYWLDIANPDVQEFMLEVYEEQQKNYDITGLNIDYMRYPHHSFEESYSFSDSNRNRFEEVYGVDPMELDESDDLWEEWEAWLREQENEFVDKLHDQSNAIDPSFMLTATPEPGAEATLISDWVDDIDGVIPQAYGHDFKSIQATVQASKELTPDSMMYYTGIYSFYHHLSEKAAVEDVRAAAYGTSGVNMFAFGQASAPSVDALGKGPWREAAVNPGETPKEAVLATVQQLIDQTKTIYIPKGAIHHTEGQKLINTLKKWEVMMKRPDHSLKYSKVEKELDKTYAVMEGLDSLEPIVRERIMGKLDQSGKWLYYHYNK</sequence>
<evidence type="ECO:0000256" key="4">
    <source>
        <dbReference type="SAM" id="SignalP"/>
    </source>
</evidence>
<feature type="region of interest" description="Disordered" evidence="3">
    <location>
        <begin position="138"/>
        <end position="168"/>
    </location>
</feature>
<dbReference type="Pfam" id="PF02638">
    <property type="entry name" value="GHL10"/>
    <property type="match status" value="1"/>
</dbReference>
<keyword evidence="2" id="KW-0175">Coiled coil</keyword>
<dbReference type="AlphaFoldDB" id="A0A838CVZ3"/>
<dbReference type="PANTHER" id="PTHR43405:SF1">
    <property type="entry name" value="GLYCOSYL HYDROLASE DIGH"/>
    <property type="match status" value="1"/>
</dbReference>
<dbReference type="Proteomes" id="UP000571017">
    <property type="component" value="Unassembled WGS sequence"/>
</dbReference>
<dbReference type="Gene3D" id="3.20.20.80">
    <property type="entry name" value="Glycosidases"/>
    <property type="match status" value="1"/>
</dbReference>
<feature type="signal peptide" evidence="4">
    <location>
        <begin position="1"/>
        <end position="32"/>
    </location>
</feature>
<name>A0A838CVZ3_9BACI</name>
<evidence type="ECO:0000256" key="3">
    <source>
        <dbReference type="SAM" id="MobiDB-lite"/>
    </source>
</evidence>
<feature type="coiled-coil region" evidence="2">
    <location>
        <begin position="254"/>
        <end position="303"/>
    </location>
</feature>
<organism evidence="6 7">
    <name type="scientific">Halobacillus locisalis</name>
    <dbReference type="NCBI Taxonomy" id="220753"/>
    <lineage>
        <taxon>Bacteria</taxon>
        <taxon>Bacillati</taxon>
        <taxon>Bacillota</taxon>
        <taxon>Bacilli</taxon>
        <taxon>Bacillales</taxon>
        <taxon>Bacillaceae</taxon>
        <taxon>Halobacillus</taxon>
    </lineage>
</organism>
<gene>
    <name evidence="6" type="ORF">H0266_13590</name>
</gene>
<keyword evidence="7" id="KW-1185">Reference proteome</keyword>
<dbReference type="EMBL" id="JACEFG010000003">
    <property type="protein sequence ID" value="MBA2175925.1"/>
    <property type="molecule type" value="Genomic_DNA"/>
</dbReference>
<dbReference type="InterPro" id="IPR017853">
    <property type="entry name" value="GH"/>
</dbReference>
<feature type="domain" description="Glycosyl hydrolase-like 10" evidence="5">
    <location>
        <begin position="347"/>
        <end position="627"/>
    </location>
</feature>
<evidence type="ECO:0000256" key="2">
    <source>
        <dbReference type="SAM" id="Coils"/>
    </source>
</evidence>
<dbReference type="PANTHER" id="PTHR43405">
    <property type="entry name" value="GLYCOSYL HYDROLASE DIGH"/>
    <property type="match status" value="1"/>
</dbReference>
<dbReference type="InterPro" id="IPR052177">
    <property type="entry name" value="Divisome_Glycosyl_Hydrolase"/>
</dbReference>
<keyword evidence="1 4" id="KW-0732">Signal</keyword>
<dbReference type="GO" id="GO:0016787">
    <property type="term" value="F:hydrolase activity"/>
    <property type="evidence" value="ECO:0007669"/>
    <property type="project" value="UniProtKB-KW"/>
</dbReference>
<dbReference type="RefSeq" id="WP_181472976.1">
    <property type="nucleotide sequence ID" value="NZ_JACEFG010000003.1"/>
</dbReference>
<comment type="caution">
    <text evidence="6">The sequence shown here is derived from an EMBL/GenBank/DDBJ whole genome shotgun (WGS) entry which is preliminary data.</text>
</comment>
<accession>A0A838CVZ3</accession>
<reference evidence="6 7" key="1">
    <citation type="journal article" date="2004" name="Extremophiles">
        <title>Halobacillus locisalis sp. nov., a halophilic bacterium isolated from a marine solar saltern of the Yellow Sea in Korea.</title>
        <authorList>
            <person name="Yoon J.H."/>
            <person name="Kang K.H."/>
            <person name="Oh T.K."/>
            <person name="Park Y.H."/>
        </authorList>
    </citation>
    <scope>NUCLEOTIDE SEQUENCE [LARGE SCALE GENOMIC DNA]</scope>
    <source>
        <strain evidence="6 7">KCTC 3788</strain>
    </source>
</reference>